<dbReference type="AlphaFoldDB" id="A0A379Y1I0"/>
<feature type="transmembrane region" description="Helical" evidence="1">
    <location>
        <begin position="6"/>
        <end position="24"/>
    </location>
</feature>
<sequence>MEGATAGAWIWLWVLWLSLSVLLLGGMLSLPPKDVVTPLPARLPPWVLRFVQGEMAVGGTVRIGLGLGGAGWWCGAAGLLVSDLSRSLLVVGGGTLVLIALFNAGRRGVQSLVGLVVLSGFQGAGWVVLLLIVLQLYGLSVR</sequence>
<dbReference type="EMBL" id="UGYK01000002">
    <property type="protein sequence ID" value="SUI39449.1"/>
    <property type="molecule type" value="Genomic_DNA"/>
</dbReference>
<keyword evidence="1" id="KW-0812">Transmembrane</keyword>
<evidence type="ECO:0000256" key="1">
    <source>
        <dbReference type="SAM" id="Phobius"/>
    </source>
</evidence>
<keyword evidence="1" id="KW-1133">Transmembrane helix</keyword>
<gene>
    <name evidence="2" type="ORF">NCTC10211_00375</name>
</gene>
<accession>A0A379Y1I0</accession>
<dbReference type="Proteomes" id="UP000254765">
    <property type="component" value="Unassembled WGS sequence"/>
</dbReference>
<reference evidence="2 3" key="1">
    <citation type="submission" date="2018-06" db="EMBL/GenBank/DDBJ databases">
        <authorList>
            <consortium name="Pathogen Informatics"/>
            <person name="Doyle S."/>
        </authorList>
    </citation>
    <scope>NUCLEOTIDE SEQUENCE [LARGE SCALE GENOMIC DNA]</scope>
    <source>
        <strain evidence="2 3">NCTC10211</strain>
    </source>
</reference>
<protein>
    <submittedName>
        <fullName evidence="2">Uncharacterized protein</fullName>
    </submittedName>
</protein>
<feature type="transmembrane region" description="Helical" evidence="1">
    <location>
        <begin position="112"/>
        <end position="137"/>
    </location>
</feature>
<proteinExistence type="predicted"/>
<evidence type="ECO:0000313" key="2">
    <source>
        <dbReference type="EMBL" id="SUI39449.1"/>
    </source>
</evidence>
<keyword evidence="1" id="KW-0472">Membrane</keyword>
<organism evidence="2 3">
    <name type="scientific">Serratia marcescens</name>
    <dbReference type="NCBI Taxonomy" id="615"/>
    <lineage>
        <taxon>Bacteria</taxon>
        <taxon>Pseudomonadati</taxon>
        <taxon>Pseudomonadota</taxon>
        <taxon>Gammaproteobacteria</taxon>
        <taxon>Enterobacterales</taxon>
        <taxon>Yersiniaceae</taxon>
        <taxon>Serratia</taxon>
    </lineage>
</organism>
<feature type="transmembrane region" description="Helical" evidence="1">
    <location>
        <begin position="87"/>
        <end position="105"/>
    </location>
</feature>
<evidence type="ECO:0000313" key="3">
    <source>
        <dbReference type="Proteomes" id="UP000254765"/>
    </source>
</evidence>
<name>A0A379Y1I0_SERMA</name>